<dbReference type="Proteomes" id="UP000230407">
    <property type="component" value="Unassembled WGS sequence"/>
</dbReference>
<organism evidence="2 3">
    <name type="scientific">Streptomyces carminius</name>
    <dbReference type="NCBI Taxonomy" id="2665496"/>
    <lineage>
        <taxon>Bacteria</taxon>
        <taxon>Bacillati</taxon>
        <taxon>Actinomycetota</taxon>
        <taxon>Actinomycetes</taxon>
        <taxon>Kitasatosporales</taxon>
        <taxon>Streptomycetaceae</taxon>
        <taxon>Streptomyces</taxon>
    </lineage>
</organism>
<evidence type="ECO:0000313" key="3">
    <source>
        <dbReference type="Proteomes" id="UP000230407"/>
    </source>
</evidence>
<dbReference type="EMBL" id="PGGW01000057">
    <property type="protein sequence ID" value="PJE96738.1"/>
    <property type="molecule type" value="Genomic_DNA"/>
</dbReference>
<protein>
    <submittedName>
        <fullName evidence="2">Uncharacterized protein</fullName>
    </submittedName>
</protein>
<keyword evidence="3" id="KW-1185">Reference proteome</keyword>
<name>A0A2M8LXN8_9ACTN</name>
<evidence type="ECO:0000313" key="2">
    <source>
        <dbReference type="EMBL" id="PJE96738.1"/>
    </source>
</evidence>
<comment type="caution">
    <text evidence="2">The sequence shown here is derived from an EMBL/GenBank/DDBJ whole genome shotgun (WGS) entry which is preliminary data.</text>
</comment>
<evidence type="ECO:0000256" key="1">
    <source>
        <dbReference type="SAM" id="MobiDB-lite"/>
    </source>
</evidence>
<accession>A0A2M8LXN8</accession>
<dbReference type="AlphaFoldDB" id="A0A2M8LXN8"/>
<feature type="region of interest" description="Disordered" evidence="1">
    <location>
        <begin position="1"/>
        <end position="71"/>
    </location>
</feature>
<reference evidence="2 3" key="1">
    <citation type="submission" date="2017-11" db="EMBL/GenBank/DDBJ databases">
        <title>Streptomyces carmine sp. nov., a novel actinomycete isolated from Sophora alopecuroides in Xinjiang, China.</title>
        <authorList>
            <person name="Wang Y."/>
            <person name="Luo X."/>
            <person name="Wan C."/>
            <person name="Zhang L."/>
        </authorList>
    </citation>
    <scope>NUCLEOTIDE SEQUENCE [LARGE SCALE GENOMIC DNA]</scope>
    <source>
        <strain evidence="2 3">TRM SA0054</strain>
    </source>
</reference>
<proteinExistence type="predicted"/>
<sequence length="71" mass="7329">MAVRVRALDDLDTVGGEPFEQRPYRCRAGQPEAEVQELGQGSAPAPHRVRGGTEAGGVADGHRAAPVPPGG</sequence>
<gene>
    <name evidence="2" type="ORF">CUT44_17070</name>
</gene>